<organism evidence="4 5">
    <name type="scientific">Pedobacter antarcticus 4BY</name>
    <dbReference type="NCBI Taxonomy" id="1358423"/>
    <lineage>
        <taxon>Bacteria</taxon>
        <taxon>Pseudomonadati</taxon>
        <taxon>Bacteroidota</taxon>
        <taxon>Sphingobacteriia</taxon>
        <taxon>Sphingobacteriales</taxon>
        <taxon>Sphingobacteriaceae</taxon>
        <taxon>Pedobacter</taxon>
    </lineage>
</organism>
<dbReference type="RefSeq" id="WP_037439181.1">
    <property type="nucleotide sequence ID" value="NZ_JNFF01000031.1"/>
</dbReference>
<proteinExistence type="predicted"/>
<dbReference type="OrthoDB" id="9787344at2"/>
<dbReference type="EMBL" id="JNFF01000031">
    <property type="protein sequence ID" value="KEQ30721.1"/>
    <property type="molecule type" value="Genomic_DNA"/>
</dbReference>
<dbReference type="InterPro" id="IPR007492">
    <property type="entry name" value="LytTR_DNA-bd_dom"/>
</dbReference>
<dbReference type="FunFam" id="3.40.50.2300:FF:000361">
    <property type="entry name" value="Two-component system response regulator"/>
    <property type="match status" value="1"/>
</dbReference>
<dbReference type="SMART" id="SM00850">
    <property type="entry name" value="LytTR"/>
    <property type="match status" value="1"/>
</dbReference>
<evidence type="ECO:0000313" key="5">
    <source>
        <dbReference type="Proteomes" id="UP000028007"/>
    </source>
</evidence>
<dbReference type="Gene3D" id="2.40.50.1020">
    <property type="entry name" value="LytTr DNA-binding domain"/>
    <property type="match status" value="1"/>
</dbReference>
<dbReference type="AlphaFoldDB" id="A0A081PJ48"/>
<dbReference type="SUPFAM" id="SSF52172">
    <property type="entry name" value="CheY-like"/>
    <property type="match status" value="1"/>
</dbReference>
<dbReference type="InterPro" id="IPR001789">
    <property type="entry name" value="Sig_transdc_resp-reg_receiver"/>
</dbReference>
<feature type="domain" description="Response regulatory" evidence="2">
    <location>
        <begin position="2"/>
        <end position="115"/>
    </location>
</feature>
<feature type="domain" description="HTH LytTR-type" evidence="3">
    <location>
        <begin position="145"/>
        <end position="252"/>
    </location>
</feature>
<reference evidence="4 5" key="1">
    <citation type="journal article" date="1992" name="Int. J. Syst. Bacteriol.">
        <title>Sphingobacterium antarcticus sp. nov. a Psychrotrophic Bacterium from the Soils of Schirmacher Oasis, Antarctica.</title>
        <authorList>
            <person name="Shivaji S."/>
            <person name="Ray M.K."/>
            <person name="Rao N.S."/>
            <person name="Saiserr L."/>
            <person name="Jagannadham M.V."/>
            <person name="Kumar G.S."/>
            <person name="Reddy G."/>
            <person name="Bhargava P.M."/>
        </authorList>
    </citation>
    <scope>NUCLEOTIDE SEQUENCE [LARGE SCALE GENOMIC DNA]</scope>
    <source>
        <strain evidence="4 5">4BY</strain>
    </source>
</reference>
<comment type="caution">
    <text evidence="4">The sequence shown here is derived from an EMBL/GenBank/DDBJ whole genome shotgun (WGS) entry which is preliminary data.</text>
</comment>
<evidence type="ECO:0000259" key="3">
    <source>
        <dbReference type="PROSITE" id="PS50930"/>
    </source>
</evidence>
<dbReference type="PROSITE" id="PS50930">
    <property type="entry name" value="HTH_LYTTR"/>
    <property type="match status" value="1"/>
</dbReference>
<dbReference type="PROSITE" id="PS50110">
    <property type="entry name" value="RESPONSE_REGULATORY"/>
    <property type="match status" value="1"/>
</dbReference>
<keyword evidence="1" id="KW-0597">Phosphoprotein</keyword>
<dbReference type="PANTHER" id="PTHR37299">
    <property type="entry name" value="TRANSCRIPTIONAL REGULATOR-RELATED"/>
    <property type="match status" value="1"/>
</dbReference>
<keyword evidence="5" id="KW-1185">Reference proteome</keyword>
<dbReference type="eggNOG" id="COG3279">
    <property type="taxonomic scope" value="Bacteria"/>
</dbReference>
<dbReference type="Pfam" id="PF00072">
    <property type="entry name" value="Response_reg"/>
    <property type="match status" value="1"/>
</dbReference>
<evidence type="ECO:0000256" key="1">
    <source>
        <dbReference type="PROSITE-ProRule" id="PRU00169"/>
    </source>
</evidence>
<evidence type="ECO:0000313" key="4">
    <source>
        <dbReference type="EMBL" id="KEQ30721.1"/>
    </source>
</evidence>
<dbReference type="Gene3D" id="3.40.50.2300">
    <property type="match status" value="1"/>
</dbReference>
<gene>
    <name evidence="4" type="ORF">N180_19040</name>
</gene>
<dbReference type="PANTHER" id="PTHR37299:SF1">
    <property type="entry name" value="STAGE 0 SPORULATION PROTEIN A HOMOLOG"/>
    <property type="match status" value="1"/>
</dbReference>
<dbReference type="GO" id="GO:0003677">
    <property type="term" value="F:DNA binding"/>
    <property type="evidence" value="ECO:0007669"/>
    <property type="project" value="InterPro"/>
</dbReference>
<dbReference type="GO" id="GO:0000156">
    <property type="term" value="F:phosphorelay response regulator activity"/>
    <property type="evidence" value="ECO:0007669"/>
    <property type="project" value="InterPro"/>
</dbReference>
<accession>A0A081PJ48</accession>
<dbReference type="InterPro" id="IPR046947">
    <property type="entry name" value="LytR-like"/>
</dbReference>
<sequence length="252" mass="29346">MKILILEDEKHNASRLKRILMESNPDVEILDTLETVKVSVEWLRNNPIPDVILMDIRLADGLSFDIFSQINVACPVIFTTAYDEYAVRAFKVNSLDYLLKPIDKDELQQALLRVNPVKTNYLKMTDVQIILEQFRQSSTSYRRRFLIPVHDGYMSVGTNEISFIYSEFKLTHLFLDSGKSICIQQTLDELEEELDPELFFRGNRQIILSVDSIDKIYNSFNGKLKVTLKKDNQKEVFISREKAPLFKAWLDK</sequence>
<feature type="modified residue" description="4-aspartylphosphate" evidence="1">
    <location>
        <position position="55"/>
    </location>
</feature>
<protein>
    <submittedName>
        <fullName evidence="4">LytTR family transcriptional regulator</fullName>
    </submittedName>
</protein>
<name>A0A081PJ48_9SPHI</name>
<dbReference type="InterPro" id="IPR011006">
    <property type="entry name" value="CheY-like_superfamily"/>
</dbReference>
<dbReference type="Pfam" id="PF04397">
    <property type="entry name" value="LytTR"/>
    <property type="match status" value="1"/>
</dbReference>
<evidence type="ECO:0000259" key="2">
    <source>
        <dbReference type="PROSITE" id="PS50110"/>
    </source>
</evidence>
<dbReference type="Proteomes" id="UP000028007">
    <property type="component" value="Unassembled WGS sequence"/>
</dbReference>
<dbReference type="SMART" id="SM00448">
    <property type="entry name" value="REC"/>
    <property type="match status" value="1"/>
</dbReference>